<organism evidence="2 3">
    <name type="scientific">Ancylostoma ceylanicum</name>
    <dbReference type="NCBI Taxonomy" id="53326"/>
    <lineage>
        <taxon>Eukaryota</taxon>
        <taxon>Metazoa</taxon>
        <taxon>Ecdysozoa</taxon>
        <taxon>Nematoda</taxon>
        <taxon>Chromadorea</taxon>
        <taxon>Rhabditida</taxon>
        <taxon>Rhabditina</taxon>
        <taxon>Rhabditomorpha</taxon>
        <taxon>Strongyloidea</taxon>
        <taxon>Ancylostomatidae</taxon>
        <taxon>Ancylostomatinae</taxon>
        <taxon>Ancylostoma</taxon>
    </lineage>
</organism>
<protein>
    <submittedName>
        <fullName evidence="2">Uncharacterized protein</fullName>
    </submittedName>
</protein>
<keyword evidence="3" id="KW-1185">Reference proteome</keyword>
<feature type="compositionally biased region" description="Polar residues" evidence="1">
    <location>
        <begin position="75"/>
        <end position="87"/>
    </location>
</feature>
<dbReference type="EMBL" id="JARK01001526">
    <property type="protein sequence ID" value="EYB92747.1"/>
    <property type="molecule type" value="Genomic_DNA"/>
</dbReference>
<accession>A0A016SQU1</accession>
<dbReference type="AlphaFoldDB" id="A0A016SQU1"/>
<dbReference type="Proteomes" id="UP000024635">
    <property type="component" value="Unassembled WGS sequence"/>
</dbReference>
<evidence type="ECO:0000313" key="2">
    <source>
        <dbReference type="EMBL" id="EYB92747.1"/>
    </source>
</evidence>
<evidence type="ECO:0000313" key="3">
    <source>
        <dbReference type="Proteomes" id="UP000024635"/>
    </source>
</evidence>
<proteinExistence type="predicted"/>
<gene>
    <name evidence="2" type="primary">Acey_s0190.g1243</name>
    <name evidence="2" type="ORF">Y032_0190g1243</name>
</gene>
<sequence length="103" mass="11658">MFDCSRVVALLVAKFGKVDVTNGTRQECMMAEAFGRVQLEAAYYEMMIEDEEDLEKDNDEKMDVDPDLDCENIETRNSPSNSGTSPCLSEKYLINQEIDYAPS</sequence>
<reference evidence="3" key="1">
    <citation type="journal article" date="2015" name="Nat. Genet.">
        <title>The genome and transcriptome of the zoonotic hookworm Ancylostoma ceylanicum identify infection-specific gene families.</title>
        <authorList>
            <person name="Schwarz E.M."/>
            <person name="Hu Y."/>
            <person name="Antoshechkin I."/>
            <person name="Miller M.M."/>
            <person name="Sternberg P.W."/>
            <person name="Aroian R.V."/>
        </authorList>
    </citation>
    <scope>NUCLEOTIDE SEQUENCE</scope>
    <source>
        <strain evidence="3">HY135</strain>
    </source>
</reference>
<evidence type="ECO:0000256" key="1">
    <source>
        <dbReference type="SAM" id="MobiDB-lite"/>
    </source>
</evidence>
<name>A0A016SQU1_9BILA</name>
<feature type="region of interest" description="Disordered" evidence="1">
    <location>
        <begin position="51"/>
        <end position="89"/>
    </location>
</feature>
<comment type="caution">
    <text evidence="2">The sequence shown here is derived from an EMBL/GenBank/DDBJ whole genome shotgun (WGS) entry which is preliminary data.</text>
</comment>